<feature type="transmembrane region" description="Helical" evidence="5">
    <location>
        <begin position="438"/>
        <end position="471"/>
    </location>
</feature>
<feature type="transmembrane region" description="Helical" evidence="5">
    <location>
        <begin position="491"/>
        <end position="512"/>
    </location>
</feature>
<feature type="transmembrane region" description="Helical" evidence="5">
    <location>
        <begin position="48"/>
        <end position="66"/>
    </location>
</feature>
<proteinExistence type="predicted"/>
<keyword evidence="2 5" id="KW-0812">Transmembrane</keyword>
<protein>
    <submittedName>
        <fullName evidence="6">Uncharacterized protein</fullName>
    </submittedName>
</protein>
<gene>
    <name evidence="6" type="ORF">Gilli_2243</name>
</gene>
<sequence>MRINRKRYRIFYKLEEHLEIPMFLLAIGWLILFIIEIFRGLSPFEEKLIYVIWILFILEFLIKFIIAPRRLQFIKQNWITIISLIIPALRVFRIFKALRILSTVRVINSTKIIRAITSGKRFFGALEKAQGPQPNAEMDVGFLIAVKNLEEKDKMIKYARQLAEDVKPELEESTGINWNFDISDIFKLENDRSRSPSYFLDRASMSMAVGPYDLVCVITDVGLMSRGNIQVSGLSSLITRIIAMSTKQLTSTGKNQERLDLDCEDVRYQSASLFLHQTGHILGLKHTPATKPGVMSSKKFNRSLSKVPSFSPKEKQVLRKKAKKAPDRELRNGNDLETFVFHILMTFSHPGNFFWPLIRNKALLLPLSLPGLATAAVAPAIILIFNAEIWDVGLGMTNGTAAFFAVISIMLASFYLVRVQSLFLPKREKRIITEHLAVANTVIYFSIFLACIGLFLMVGALMMVIELYVFPEDLMRTWPTLSKPEILLEDKIRIAVFISTVGVTTGALAGGLESRTIIQHLALFRKNE</sequence>
<dbReference type="GO" id="GO:0016020">
    <property type="term" value="C:membrane"/>
    <property type="evidence" value="ECO:0007669"/>
    <property type="project" value="UniProtKB-SubCell"/>
</dbReference>
<evidence type="ECO:0000313" key="6">
    <source>
        <dbReference type="EMBL" id="EHQ02876.1"/>
    </source>
</evidence>
<feature type="transmembrane region" description="Helical" evidence="5">
    <location>
        <begin position="20"/>
        <end position="42"/>
    </location>
</feature>
<evidence type="ECO:0000256" key="5">
    <source>
        <dbReference type="SAM" id="Phobius"/>
    </source>
</evidence>
<dbReference type="RefSeq" id="WP_006989186.1">
    <property type="nucleotide sequence ID" value="NZ_JH594606.1"/>
</dbReference>
<feature type="transmembrane region" description="Helical" evidence="5">
    <location>
        <begin position="399"/>
        <end position="417"/>
    </location>
</feature>
<reference evidence="7" key="1">
    <citation type="journal article" date="2012" name="Stand. Genomic Sci.">
        <title>Genome sequence of the Antarctic rhodopsins-containing flavobacterium Gillisia limnaea type strain (R-8282(T)).</title>
        <authorList>
            <person name="Riedel T."/>
            <person name="Held B."/>
            <person name="Nolan M."/>
            <person name="Lucas S."/>
            <person name="Lapidus A."/>
            <person name="Tice H."/>
            <person name="Del Rio T.G."/>
            <person name="Cheng J.F."/>
            <person name="Han C."/>
            <person name="Tapia R."/>
            <person name="Goodwin L.A."/>
            <person name="Pitluck S."/>
            <person name="Liolios K."/>
            <person name="Mavromatis K."/>
            <person name="Pagani I."/>
            <person name="Ivanova N."/>
            <person name="Mikhailova N."/>
            <person name="Pati A."/>
            <person name="Chen A."/>
            <person name="Palaniappan K."/>
            <person name="Land M."/>
            <person name="Rohde M."/>
            <person name="Tindall B.J."/>
            <person name="Detter J.C."/>
            <person name="Goker M."/>
            <person name="Bristow J."/>
            <person name="Eisen J.A."/>
            <person name="Markowitz V."/>
            <person name="Hugenholtz P."/>
            <person name="Kyrpides N.C."/>
            <person name="Klenk H.P."/>
            <person name="Woyke T."/>
        </authorList>
    </citation>
    <scope>NUCLEOTIDE SEQUENCE [LARGE SCALE GENOMIC DNA]</scope>
    <source>
        <strain evidence="7">DSM 15749 / LMG 21470 / R-8282</strain>
    </source>
</reference>
<evidence type="ECO:0000256" key="4">
    <source>
        <dbReference type="ARBA" id="ARBA00023136"/>
    </source>
</evidence>
<dbReference type="EMBL" id="JH594606">
    <property type="protein sequence ID" value="EHQ02876.1"/>
    <property type="molecule type" value="Genomic_DNA"/>
</dbReference>
<feature type="transmembrane region" description="Helical" evidence="5">
    <location>
        <begin position="365"/>
        <end position="387"/>
    </location>
</feature>
<dbReference type="HOGENOM" id="CLU_038916_0_0_10"/>
<dbReference type="SUPFAM" id="SSF81324">
    <property type="entry name" value="Voltage-gated potassium channels"/>
    <property type="match status" value="1"/>
</dbReference>
<dbReference type="STRING" id="865937.Gilli_2243"/>
<dbReference type="Proteomes" id="UP000003844">
    <property type="component" value="Unassembled WGS sequence"/>
</dbReference>
<name>H2BVG8_GILLR</name>
<dbReference type="AlphaFoldDB" id="H2BVG8"/>
<dbReference type="Gene3D" id="1.20.120.350">
    <property type="entry name" value="Voltage-gated potassium channels. Chain C"/>
    <property type="match status" value="1"/>
</dbReference>
<evidence type="ECO:0000313" key="7">
    <source>
        <dbReference type="Proteomes" id="UP000003844"/>
    </source>
</evidence>
<evidence type="ECO:0000256" key="3">
    <source>
        <dbReference type="ARBA" id="ARBA00022989"/>
    </source>
</evidence>
<dbReference type="Gene3D" id="3.40.390.10">
    <property type="entry name" value="Collagenase (Catalytic Domain)"/>
    <property type="match status" value="1"/>
</dbReference>
<dbReference type="GO" id="GO:0008237">
    <property type="term" value="F:metallopeptidase activity"/>
    <property type="evidence" value="ECO:0007669"/>
    <property type="project" value="InterPro"/>
</dbReference>
<keyword evidence="7" id="KW-1185">Reference proteome</keyword>
<keyword evidence="4 5" id="KW-0472">Membrane</keyword>
<dbReference type="InterPro" id="IPR027359">
    <property type="entry name" value="Volt_channel_dom_sf"/>
</dbReference>
<dbReference type="InterPro" id="IPR024079">
    <property type="entry name" value="MetalloPept_cat_dom_sf"/>
</dbReference>
<evidence type="ECO:0000256" key="1">
    <source>
        <dbReference type="ARBA" id="ARBA00004141"/>
    </source>
</evidence>
<accession>H2BVG8</accession>
<dbReference type="OrthoDB" id="7874975at2"/>
<comment type="subcellular location">
    <subcellularLocation>
        <location evidence="1">Membrane</location>
        <topology evidence="1">Multi-pass membrane protein</topology>
    </subcellularLocation>
</comment>
<dbReference type="SUPFAM" id="SSF55486">
    <property type="entry name" value="Metalloproteases ('zincins'), catalytic domain"/>
    <property type="match status" value="1"/>
</dbReference>
<dbReference type="eggNOG" id="ENOG502ZCMA">
    <property type="taxonomic scope" value="Bacteria"/>
</dbReference>
<evidence type="ECO:0000256" key="2">
    <source>
        <dbReference type="ARBA" id="ARBA00022692"/>
    </source>
</evidence>
<organism evidence="6 7">
    <name type="scientific">Gillisia limnaea (strain DSM 15749 / LMG 21470 / R-8282)</name>
    <dbReference type="NCBI Taxonomy" id="865937"/>
    <lineage>
        <taxon>Bacteria</taxon>
        <taxon>Pseudomonadati</taxon>
        <taxon>Bacteroidota</taxon>
        <taxon>Flavobacteriia</taxon>
        <taxon>Flavobacteriales</taxon>
        <taxon>Flavobacteriaceae</taxon>
        <taxon>Gillisia</taxon>
    </lineage>
</organism>
<keyword evidence="3 5" id="KW-1133">Transmembrane helix</keyword>